<reference evidence="1" key="1">
    <citation type="journal article" date="2011" name="Environ. Microbiol.">
        <title>Time-series analyses of Monterey Bay coastal microbial picoplankton using a 'genome proxy' microarray.</title>
        <authorList>
            <person name="Rich V.I."/>
            <person name="Pham V.D."/>
            <person name="Eppley J."/>
            <person name="Shi Y."/>
            <person name="DeLong E.F."/>
        </authorList>
    </citation>
    <scope>NUCLEOTIDE SEQUENCE</scope>
</reference>
<accession>E0XT79</accession>
<evidence type="ECO:0000313" key="1">
    <source>
        <dbReference type="EMBL" id="ADI17620.1"/>
    </source>
</evidence>
<sequence>MDYTNLVKTSSRVIPLGSFKLTITMINVQQNKILIIVFQQLFLSSL</sequence>
<dbReference type="EMBL" id="GU474869">
    <property type="protein sequence ID" value="ADI17620.1"/>
    <property type="molecule type" value="Genomic_DNA"/>
</dbReference>
<proteinExistence type="predicted"/>
<name>E0XT79_9DELT</name>
<dbReference type="AlphaFoldDB" id="E0XT79"/>
<organism evidence="1">
    <name type="scientific">uncultured delta proteobacterium HF0130_19C20</name>
    <dbReference type="NCBI Taxonomy" id="710828"/>
    <lineage>
        <taxon>Bacteria</taxon>
        <taxon>Deltaproteobacteria</taxon>
        <taxon>environmental samples</taxon>
    </lineage>
</organism>
<protein>
    <submittedName>
        <fullName evidence="1">Uncharacterized protein</fullName>
    </submittedName>
</protein>